<name>A0A699UBI5_TANCI</name>
<comment type="caution">
    <text evidence="2">The sequence shown here is derived from an EMBL/GenBank/DDBJ whole genome shotgun (WGS) entry which is preliminary data.</text>
</comment>
<dbReference type="AlphaFoldDB" id="A0A699UBI5"/>
<gene>
    <name evidence="2" type="ORF">Tci_891799</name>
</gene>
<evidence type="ECO:0000256" key="1">
    <source>
        <dbReference type="SAM" id="MobiDB-lite"/>
    </source>
</evidence>
<organism evidence="2">
    <name type="scientific">Tanacetum cinerariifolium</name>
    <name type="common">Dalmatian daisy</name>
    <name type="synonym">Chrysanthemum cinerariifolium</name>
    <dbReference type="NCBI Taxonomy" id="118510"/>
    <lineage>
        <taxon>Eukaryota</taxon>
        <taxon>Viridiplantae</taxon>
        <taxon>Streptophyta</taxon>
        <taxon>Embryophyta</taxon>
        <taxon>Tracheophyta</taxon>
        <taxon>Spermatophyta</taxon>
        <taxon>Magnoliopsida</taxon>
        <taxon>eudicotyledons</taxon>
        <taxon>Gunneridae</taxon>
        <taxon>Pentapetalae</taxon>
        <taxon>asterids</taxon>
        <taxon>campanulids</taxon>
        <taxon>Asterales</taxon>
        <taxon>Asteraceae</taxon>
        <taxon>Asteroideae</taxon>
        <taxon>Anthemideae</taxon>
        <taxon>Anthemidinae</taxon>
        <taxon>Tanacetum</taxon>
    </lineage>
</organism>
<dbReference type="EMBL" id="BKCJ011317593">
    <property type="protein sequence ID" value="GFD19830.1"/>
    <property type="molecule type" value="Genomic_DNA"/>
</dbReference>
<accession>A0A699UBI5</accession>
<proteinExistence type="predicted"/>
<feature type="region of interest" description="Disordered" evidence="1">
    <location>
        <begin position="1"/>
        <end position="20"/>
    </location>
</feature>
<evidence type="ECO:0000313" key="2">
    <source>
        <dbReference type="EMBL" id="GFD19830.1"/>
    </source>
</evidence>
<sequence length="188" mass="21290">FATNHQSGNPTFSSHPELTSPEVKDDIFDLEGGNVLIEKLIDLDSIEDLPPPHNVNSISGSTISSSSNHLFEEFTYELALITFPKDTDSILKDSIDEDYLLDLINNLVDTMPGLFTDEHALDYSSLCYMMMIFLKLSPTLNMFMMIHLTPMERKSKSLNSLFMDLISLDQVISFLLPSMTRFSLRIFP</sequence>
<feature type="non-terminal residue" evidence="2">
    <location>
        <position position="1"/>
    </location>
</feature>
<reference evidence="2" key="1">
    <citation type="journal article" date="2019" name="Sci. Rep.">
        <title>Draft genome of Tanacetum cinerariifolium, the natural source of mosquito coil.</title>
        <authorList>
            <person name="Yamashiro T."/>
            <person name="Shiraishi A."/>
            <person name="Satake H."/>
            <person name="Nakayama K."/>
        </authorList>
    </citation>
    <scope>NUCLEOTIDE SEQUENCE</scope>
</reference>
<feature type="non-terminal residue" evidence="2">
    <location>
        <position position="188"/>
    </location>
</feature>
<protein>
    <recommendedName>
        <fullName evidence="3">Reverse transcriptase domain-containing protein</fullName>
    </recommendedName>
</protein>
<evidence type="ECO:0008006" key="3">
    <source>
        <dbReference type="Google" id="ProtNLM"/>
    </source>
</evidence>
<feature type="compositionally biased region" description="Polar residues" evidence="1">
    <location>
        <begin position="1"/>
        <end position="17"/>
    </location>
</feature>